<proteinExistence type="predicted"/>
<keyword evidence="2" id="KW-1185">Reference proteome</keyword>
<accession>A0ABS7EHJ4</accession>
<dbReference type="RefSeq" id="WP_220104046.1">
    <property type="nucleotide sequence ID" value="NZ_JAHZSS010000010.1"/>
</dbReference>
<gene>
    <name evidence="1" type="ORF">K0504_09965</name>
</gene>
<organism evidence="1 2">
    <name type="scientific">Neiella holothuriorum</name>
    <dbReference type="NCBI Taxonomy" id="2870530"/>
    <lineage>
        <taxon>Bacteria</taxon>
        <taxon>Pseudomonadati</taxon>
        <taxon>Pseudomonadota</taxon>
        <taxon>Gammaproteobacteria</taxon>
        <taxon>Alteromonadales</taxon>
        <taxon>Echinimonadaceae</taxon>
        <taxon>Neiella</taxon>
    </lineage>
</organism>
<evidence type="ECO:0000313" key="2">
    <source>
        <dbReference type="Proteomes" id="UP001166251"/>
    </source>
</evidence>
<evidence type="ECO:0000313" key="1">
    <source>
        <dbReference type="EMBL" id="MBW8191363.1"/>
    </source>
</evidence>
<sequence>MQNSTTQHHINQSQLELVRGFYAHCYAAFHDNCRADFQAWAEQLDSAQIPWPLQNSIANIAQDRRSADIYLRTHLKQLDVIVH</sequence>
<protein>
    <submittedName>
        <fullName evidence="1">Uncharacterized protein</fullName>
    </submittedName>
</protein>
<name>A0ABS7EHJ4_9GAMM</name>
<comment type="caution">
    <text evidence="1">The sequence shown here is derived from an EMBL/GenBank/DDBJ whole genome shotgun (WGS) entry which is preliminary data.</text>
</comment>
<dbReference type="Proteomes" id="UP001166251">
    <property type="component" value="Unassembled WGS sequence"/>
</dbReference>
<reference evidence="1" key="1">
    <citation type="submission" date="2021-07" db="EMBL/GenBank/DDBJ databases">
        <title>Neiella marina sp. nov., isolated from the intestinal content of sea cucumber Apostichopus japonicus.</title>
        <authorList>
            <person name="Bai X."/>
        </authorList>
    </citation>
    <scope>NUCLEOTIDE SEQUENCE</scope>
    <source>
        <strain evidence="1">126</strain>
    </source>
</reference>
<dbReference type="EMBL" id="JAHZSS010000010">
    <property type="protein sequence ID" value="MBW8191363.1"/>
    <property type="molecule type" value="Genomic_DNA"/>
</dbReference>